<evidence type="ECO:0008006" key="4">
    <source>
        <dbReference type="Google" id="ProtNLM"/>
    </source>
</evidence>
<sequence>MLRHALLATLALSPVLALSSTAVAAPSLTRAIAIACESNDSDCDAPEKSLAAPISRRVLAGDVVEYRVDVRVGPGAYDVIGLHRVVRESAPSVPAPTSKAVMMVHGDAWDFEAAFLAAGPTPGGASLPVHLAAHGIDVWGIDLGWTRVPANEADLSFMQSWGFSRDVRDIGAALGIARVVRAVTGHGHGRLHLLGWSRGGQLAYAYAGAESQRPAGLRHVAGLIPVDIYLETDDPDLRAGACQRRADERALVASGQYANDLGAQVGPLGLLAQIDPAGPSPAFPGLDNEHAAMTLGAATFLLMPQPPVPSYHLTGGLWDETGVLDLAYTDPAVWFDVLSRARPFQPLAMIADADAAACDDPQDDVPFDDHLADITVPTFYVGAGGGFGAAGIYTTTLLGSGDVSSHVVQHFPEEYRLLDVGHTDIFQGYEAETLFWEPIRAWITAH</sequence>
<dbReference type="Proteomes" id="UP000440224">
    <property type="component" value="Unassembled WGS sequence"/>
</dbReference>
<dbReference type="OrthoDB" id="5497495at2"/>
<accession>A0A6N7PYB0</accession>
<gene>
    <name evidence="2" type="ORF">GF068_26600</name>
</gene>
<dbReference type="SUPFAM" id="SSF53474">
    <property type="entry name" value="alpha/beta-Hydrolases"/>
    <property type="match status" value="1"/>
</dbReference>
<dbReference type="EMBL" id="WJIE01000008">
    <property type="protein sequence ID" value="MRG95460.1"/>
    <property type="molecule type" value="Genomic_DNA"/>
</dbReference>
<evidence type="ECO:0000313" key="3">
    <source>
        <dbReference type="Proteomes" id="UP000440224"/>
    </source>
</evidence>
<dbReference type="InterPro" id="IPR029058">
    <property type="entry name" value="AB_hydrolase_fold"/>
</dbReference>
<dbReference type="Gene3D" id="3.40.50.1820">
    <property type="entry name" value="alpha/beta hydrolase"/>
    <property type="match status" value="1"/>
</dbReference>
<name>A0A6N7PYB0_9BACT</name>
<reference evidence="2 3" key="1">
    <citation type="submission" date="2019-10" db="EMBL/GenBank/DDBJ databases">
        <title>A soil myxobacterium in the family Polyangiaceae.</title>
        <authorList>
            <person name="Li Y."/>
            <person name="Wang J."/>
        </authorList>
    </citation>
    <scope>NUCLEOTIDE SEQUENCE [LARGE SCALE GENOMIC DNA]</scope>
    <source>
        <strain evidence="2 3">DSM 14734</strain>
    </source>
</reference>
<comment type="caution">
    <text evidence="2">The sequence shown here is derived from an EMBL/GenBank/DDBJ whole genome shotgun (WGS) entry which is preliminary data.</text>
</comment>
<dbReference type="RefSeq" id="WP_153822285.1">
    <property type="nucleotide sequence ID" value="NZ_WJIE01000008.1"/>
</dbReference>
<keyword evidence="1" id="KW-0732">Signal</keyword>
<keyword evidence="3" id="KW-1185">Reference proteome</keyword>
<feature type="chain" id="PRO_5026952071" description="Alpha/beta hydrolase" evidence="1">
    <location>
        <begin position="25"/>
        <end position="446"/>
    </location>
</feature>
<evidence type="ECO:0000313" key="2">
    <source>
        <dbReference type="EMBL" id="MRG95460.1"/>
    </source>
</evidence>
<protein>
    <recommendedName>
        <fullName evidence="4">Alpha/beta hydrolase</fullName>
    </recommendedName>
</protein>
<dbReference type="AlphaFoldDB" id="A0A6N7PYB0"/>
<evidence type="ECO:0000256" key="1">
    <source>
        <dbReference type="SAM" id="SignalP"/>
    </source>
</evidence>
<feature type="signal peptide" evidence="1">
    <location>
        <begin position="1"/>
        <end position="24"/>
    </location>
</feature>
<proteinExistence type="predicted"/>
<organism evidence="2 3">
    <name type="scientific">Polyangium spumosum</name>
    <dbReference type="NCBI Taxonomy" id="889282"/>
    <lineage>
        <taxon>Bacteria</taxon>
        <taxon>Pseudomonadati</taxon>
        <taxon>Myxococcota</taxon>
        <taxon>Polyangia</taxon>
        <taxon>Polyangiales</taxon>
        <taxon>Polyangiaceae</taxon>
        <taxon>Polyangium</taxon>
    </lineage>
</organism>